<dbReference type="Proteomes" id="UP000662637">
    <property type="component" value="Unassembled WGS sequence"/>
</dbReference>
<dbReference type="InterPro" id="IPR036412">
    <property type="entry name" value="HAD-like_sf"/>
</dbReference>
<dbReference type="Pfam" id="PF06941">
    <property type="entry name" value="NT5C"/>
    <property type="match status" value="1"/>
</dbReference>
<dbReference type="SUPFAM" id="SSF56784">
    <property type="entry name" value="HAD-like"/>
    <property type="match status" value="1"/>
</dbReference>
<evidence type="ECO:0000313" key="2">
    <source>
        <dbReference type="Proteomes" id="UP000662637"/>
    </source>
</evidence>
<dbReference type="Gene3D" id="3.40.50.1000">
    <property type="entry name" value="HAD superfamily/HAD-like"/>
    <property type="match status" value="1"/>
</dbReference>
<sequence length="183" mass="20729">MAQVGPLGCREEEVPGRPFRQKLPGVRSLSPSLWLVAKVGSLVASQSYQVGPETQADVSCVDPCGSMRMQDSELTVENTDVFICTSPIKMFKYCPYEKYAWVEKHFGPDFLEQIVLTRDKTVVSADILIDDRPDITGAEPHPTWEHVLFTSCHNQHLQLQPPSRRLHSWADDWKAILDSKRPH</sequence>
<comment type="caution">
    <text evidence="1">The sequence shown here is derived from an EMBL/GenBank/DDBJ whole genome shotgun (WGS) entry which is preliminary data.</text>
</comment>
<dbReference type="InterPro" id="IPR010708">
    <property type="entry name" value="5'(3')-deoxyribonucleotidase"/>
</dbReference>
<dbReference type="PANTHER" id="PTHR16504:SF6">
    <property type="entry name" value="5'(3')-DEOXYRIBONUCLEOTIDASE, MITOCHONDRIAL"/>
    <property type="match status" value="1"/>
</dbReference>
<dbReference type="EMBL" id="WJEC01000895">
    <property type="protein sequence ID" value="KAF7480530.1"/>
    <property type="molecule type" value="Genomic_DNA"/>
</dbReference>
<reference evidence="1" key="1">
    <citation type="submission" date="2020-08" db="EMBL/GenBank/DDBJ databases">
        <authorList>
            <person name="Shumante A."/>
            <person name="Zimin A.V."/>
            <person name="Puiu D."/>
            <person name="Salzberg S.L."/>
        </authorList>
    </citation>
    <scope>NUCLEOTIDE SEQUENCE</scope>
    <source>
        <strain evidence="1">WC2-LM</strain>
        <tissue evidence="1">Liver</tissue>
    </source>
</reference>
<dbReference type="AlphaFoldDB" id="A0A834QN93"/>
<dbReference type="GO" id="GO:0009223">
    <property type="term" value="P:pyrimidine deoxyribonucleotide catabolic process"/>
    <property type="evidence" value="ECO:0007669"/>
    <property type="project" value="TreeGrafter"/>
</dbReference>
<dbReference type="GO" id="GO:0008253">
    <property type="term" value="F:5'-nucleotidase activity"/>
    <property type="evidence" value="ECO:0007669"/>
    <property type="project" value="InterPro"/>
</dbReference>
<name>A0A834QN93_MARMO</name>
<proteinExistence type="predicted"/>
<dbReference type="FunFam" id="3.40.50.1000:FF:000133">
    <property type="entry name" value="5'(3')-deoxyribonucleotidase, cytosolic type"/>
    <property type="match status" value="1"/>
</dbReference>
<dbReference type="PANTHER" id="PTHR16504">
    <property type="entry name" value="5'(3')-DEOXYRIBONUCLEOTIDASE"/>
    <property type="match status" value="1"/>
</dbReference>
<protein>
    <submittedName>
        <fullName evidence="1">Uncharacterized protein</fullName>
    </submittedName>
</protein>
<dbReference type="InterPro" id="IPR023214">
    <property type="entry name" value="HAD_sf"/>
</dbReference>
<accession>A0A834QN93</accession>
<gene>
    <name evidence="1" type="ORF">GHT09_008277</name>
</gene>
<organism evidence="1 2">
    <name type="scientific">Marmota monax</name>
    <name type="common">Woodchuck</name>
    <dbReference type="NCBI Taxonomy" id="9995"/>
    <lineage>
        <taxon>Eukaryota</taxon>
        <taxon>Metazoa</taxon>
        <taxon>Chordata</taxon>
        <taxon>Craniata</taxon>
        <taxon>Vertebrata</taxon>
        <taxon>Euteleostomi</taxon>
        <taxon>Mammalia</taxon>
        <taxon>Eutheria</taxon>
        <taxon>Euarchontoglires</taxon>
        <taxon>Glires</taxon>
        <taxon>Rodentia</taxon>
        <taxon>Sciuromorpha</taxon>
        <taxon>Sciuridae</taxon>
        <taxon>Xerinae</taxon>
        <taxon>Marmotini</taxon>
        <taxon>Marmota</taxon>
    </lineage>
</organism>
<dbReference type="GO" id="GO:0005739">
    <property type="term" value="C:mitochondrion"/>
    <property type="evidence" value="ECO:0007669"/>
    <property type="project" value="TreeGrafter"/>
</dbReference>
<evidence type="ECO:0000313" key="1">
    <source>
        <dbReference type="EMBL" id="KAF7480530.1"/>
    </source>
</evidence>